<sequence>MSSSTSLPSMASATQSSTQKNASPRTNDINFANRPPFLNGKHLHYNFTTVVAANYGDHWRNLRRICAIEIFSSSRLNSSSGIRRDEIKQLARRLQQVSRNGFSKVELRSMFTDLTFNIVMRMIAGKRYYIEDVNLIEDANTFKETMKEYADLGGLTNLADVFPIIQCVDYINGFVRKCVGLGKRMDLILQGLIDEHRRDKDRNTMINHLLTLQDSQPEYYTDDIIKGLVLVSGLSFHLLVLVHRRQYLIKF</sequence>
<dbReference type="InterPro" id="IPR050651">
    <property type="entry name" value="Plant_Cytochrome_P450_Monoox"/>
</dbReference>
<dbReference type="Pfam" id="PF00067">
    <property type="entry name" value="p450"/>
    <property type="match status" value="1"/>
</dbReference>
<dbReference type="GO" id="GO:0020037">
    <property type="term" value="F:heme binding"/>
    <property type="evidence" value="ECO:0007669"/>
    <property type="project" value="InterPro"/>
</dbReference>
<evidence type="ECO:0000256" key="9">
    <source>
        <dbReference type="ARBA" id="ARBA00023033"/>
    </source>
</evidence>
<feature type="compositionally biased region" description="Low complexity" evidence="11">
    <location>
        <begin position="1"/>
        <end position="14"/>
    </location>
</feature>
<evidence type="ECO:0000256" key="11">
    <source>
        <dbReference type="SAM" id="MobiDB-lite"/>
    </source>
</evidence>
<evidence type="ECO:0000256" key="7">
    <source>
        <dbReference type="ARBA" id="ARBA00023002"/>
    </source>
</evidence>
<evidence type="ECO:0008006" key="13">
    <source>
        <dbReference type="Google" id="ProtNLM"/>
    </source>
</evidence>
<dbReference type="GO" id="GO:0005506">
    <property type="term" value="F:iron ion binding"/>
    <property type="evidence" value="ECO:0007669"/>
    <property type="project" value="InterPro"/>
</dbReference>
<evidence type="ECO:0000256" key="4">
    <source>
        <dbReference type="ARBA" id="ARBA00022692"/>
    </source>
</evidence>
<keyword evidence="6" id="KW-1133">Transmembrane helix</keyword>
<keyword evidence="4" id="KW-0812">Transmembrane</keyword>
<keyword evidence="5" id="KW-0479">Metal-binding</keyword>
<organism evidence="12">
    <name type="scientific">Salix viminalis</name>
    <name type="common">Common osier</name>
    <name type="synonym">Basket willow</name>
    <dbReference type="NCBI Taxonomy" id="40686"/>
    <lineage>
        <taxon>Eukaryota</taxon>
        <taxon>Viridiplantae</taxon>
        <taxon>Streptophyta</taxon>
        <taxon>Embryophyta</taxon>
        <taxon>Tracheophyta</taxon>
        <taxon>Spermatophyta</taxon>
        <taxon>Magnoliopsida</taxon>
        <taxon>eudicotyledons</taxon>
        <taxon>Gunneridae</taxon>
        <taxon>Pentapetalae</taxon>
        <taxon>rosids</taxon>
        <taxon>fabids</taxon>
        <taxon>Malpighiales</taxon>
        <taxon>Salicaceae</taxon>
        <taxon>Saliceae</taxon>
        <taxon>Salix</taxon>
    </lineage>
</organism>
<evidence type="ECO:0000256" key="1">
    <source>
        <dbReference type="ARBA" id="ARBA00004167"/>
    </source>
</evidence>
<evidence type="ECO:0000256" key="6">
    <source>
        <dbReference type="ARBA" id="ARBA00022989"/>
    </source>
</evidence>
<gene>
    <name evidence="12" type="ORF">SVIM_LOCUS334677</name>
</gene>
<dbReference type="InterPro" id="IPR001128">
    <property type="entry name" value="Cyt_P450"/>
</dbReference>
<feature type="compositionally biased region" description="Polar residues" evidence="11">
    <location>
        <begin position="15"/>
        <end position="30"/>
    </location>
</feature>
<evidence type="ECO:0000256" key="8">
    <source>
        <dbReference type="ARBA" id="ARBA00023004"/>
    </source>
</evidence>
<evidence type="ECO:0000256" key="5">
    <source>
        <dbReference type="ARBA" id="ARBA00022723"/>
    </source>
</evidence>
<dbReference type="PANTHER" id="PTHR47947:SF62">
    <property type="entry name" value="CYTOCHROME P450, FAMILY 81, SUBFAMILY D, POLYPEPTIDE 5"/>
    <property type="match status" value="1"/>
</dbReference>
<protein>
    <recommendedName>
        <fullName evidence="13">Cytochrome P450</fullName>
    </recommendedName>
</protein>
<dbReference type="InterPro" id="IPR036396">
    <property type="entry name" value="Cyt_P450_sf"/>
</dbReference>
<dbReference type="AlphaFoldDB" id="A0A6N2MBT9"/>
<reference evidence="12" key="1">
    <citation type="submission" date="2019-03" db="EMBL/GenBank/DDBJ databases">
        <authorList>
            <person name="Mank J."/>
            <person name="Almeida P."/>
        </authorList>
    </citation>
    <scope>NUCLEOTIDE SEQUENCE</scope>
    <source>
        <strain evidence="12">78183</strain>
    </source>
</reference>
<evidence type="ECO:0000256" key="3">
    <source>
        <dbReference type="ARBA" id="ARBA00022617"/>
    </source>
</evidence>
<dbReference type="Gene3D" id="1.10.630.10">
    <property type="entry name" value="Cytochrome P450"/>
    <property type="match status" value="1"/>
</dbReference>
<dbReference type="EMBL" id="CAADRP010001724">
    <property type="protein sequence ID" value="VFU50312.1"/>
    <property type="molecule type" value="Genomic_DNA"/>
</dbReference>
<feature type="region of interest" description="Disordered" evidence="11">
    <location>
        <begin position="1"/>
        <end position="31"/>
    </location>
</feature>
<dbReference type="GO" id="GO:0016705">
    <property type="term" value="F:oxidoreductase activity, acting on paired donors, with incorporation or reduction of molecular oxygen"/>
    <property type="evidence" value="ECO:0007669"/>
    <property type="project" value="InterPro"/>
</dbReference>
<dbReference type="GO" id="GO:0016020">
    <property type="term" value="C:membrane"/>
    <property type="evidence" value="ECO:0007669"/>
    <property type="project" value="UniProtKB-SubCell"/>
</dbReference>
<keyword evidence="9" id="KW-0503">Monooxygenase</keyword>
<dbReference type="SUPFAM" id="SSF48264">
    <property type="entry name" value="Cytochrome P450"/>
    <property type="match status" value="1"/>
</dbReference>
<proteinExistence type="inferred from homology"/>
<comment type="similarity">
    <text evidence="2">Belongs to the cytochrome P450 family.</text>
</comment>
<accession>A0A6N2MBT9</accession>
<keyword evidence="8" id="KW-0408">Iron</keyword>
<keyword evidence="10" id="KW-0472">Membrane</keyword>
<evidence type="ECO:0000256" key="2">
    <source>
        <dbReference type="ARBA" id="ARBA00010617"/>
    </source>
</evidence>
<keyword evidence="7" id="KW-0560">Oxidoreductase</keyword>
<dbReference type="PANTHER" id="PTHR47947">
    <property type="entry name" value="CYTOCHROME P450 82C3-RELATED"/>
    <property type="match status" value="1"/>
</dbReference>
<keyword evidence="3" id="KW-0349">Heme</keyword>
<dbReference type="GO" id="GO:0004497">
    <property type="term" value="F:monooxygenase activity"/>
    <property type="evidence" value="ECO:0007669"/>
    <property type="project" value="UniProtKB-KW"/>
</dbReference>
<name>A0A6N2MBT9_SALVM</name>
<evidence type="ECO:0000256" key="10">
    <source>
        <dbReference type="ARBA" id="ARBA00023136"/>
    </source>
</evidence>
<evidence type="ECO:0000313" key="12">
    <source>
        <dbReference type="EMBL" id="VFU50312.1"/>
    </source>
</evidence>
<comment type="subcellular location">
    <subcellularLocation>
        <location evidence="1">Membrane</location>
        <topology evidence="1">Single-pass membrane protein</topology>
    </subcellularLocation>
</comment>